<reference evidence="2" key="1">
    <citation type="submission" date="2021-02" db="EMBL/GenBank/DDBJ databases">
        <authorList>
            <person name="Nowell W R."/>
        </authorList>
    </citation>
    <scope>NUCLEOTIDE SEQUENCE</scope>
</reference>
<accession>A0A819ARC5</accession>
<evidence type="ECO:0000256" key="1">
    <source>
        <dbReference type="SAM" id="MobiDB-lite"/>
    </source>
</evidence>
<evidence type="ECO:0000313" key="2">
    <source>
        <dbReference type="EMBL" id="CAF3786232.1"/>
    </source>
</evidence>
<dbReference type="EMBL" id="CAJOBF010000266">
    <property type="protein sequence ID" value="CAF3786232.1"/>
    <property type="molecule type" value="Genomic_DNA"/>
</dbReference>
<name>A0A819ARC5_9BILA</name>
<feature type="compositionally biased region" description="Low complexity" evidence="1">
    <location>
        <begin position="36"/>
        <end position="58"/>
    </location>
</feature>
<feature type="compositionally biased region" description="Basic residues" evidence="1">
    <location>
        <begin position="1"/>
        <end position="23"/>
    </location>
</feature>
<feature type="region of interest" description="Disordered" evidence="1">
    <location>
        <begin position="36"/>
        <end position="78"/>
    </location>
</feature>
<feature type="compositionally biased region" description="Basic residues" evidence="1">
    <location>
        <begin position="63"/>
        <end position="78"/>
    </location>
</feature>
<gene>
    <name evidence="2" type="ORF">UXM345_LOCUS3957</name>
</gene>
<proteinExistence type="predicted"/>
<dbReference type="AlphaFoldDB" id="A0A819ARC5"/>
<dbReference type="Gene3D" id="2.60.120.260">
    <property type="entry name" value="Galactose-binding domain-like"/>
    <property type="match status" value="1"/>
</dbReference>
<sequence>MRRRTAKCRVVRVKKSQRNRRHYGLQQPLQVALRLQQQQHQQLQQHQRRQPPQALPHRPQVPHQHRAVPHRPRVQHQHQAVRHRLQVQLRQQAARHHQQVQHQLLLHHQHRVQAHRQLAYVTTVAITSNACTSGWKGATILYHCDNCPDIMPYAQYAYTYTAIVNRTRIAFAFREDNGCFALDTITVRSLSAPGIELTANGDFETSDLTSWTYCNPNGASSAGAVTSNSDNFLCINAILQAHTGNYFYYDGAVTNCDYLFQTFATTVGAAYNISYWLFNEGSSSPSSADVIISV</sequence>
<comment type="caution">
    <text evidence="2">The sequence shown here is derived from an EMBL/GenBank/DDBJ whole genome shotgun (WGS) entry which is preliminary data.</text>
</comment>
<evidence type="ECO:0000313" key="3">
    <source>
        <dbReference type="Proteomes" id="UP000663842"/>
    </source>
</evidence>
<feature type="region of interest" description="Disordered" evidence="1">
    <location>
        <begin position="1"/>
        <end position="24"/>
    </location>
</feature>
<protein>
    <submittedName>
        <fullName evidence="2">Uncharacterized protein</fullName>
    </submittedName>
</protein>
<organism evidence="2 3">
    <name type="scientific">Rotaria magnacalcarata</name>
    <dbReference type="NCBI Taxonomy" id="392030"/>
    <lineage>
        <taxon>Eukaryota</taxon>
        <taxon>Metazoa</taxon>
        <taxon>Spiralia</taxon>
        <taxon>Gnathifera</taxon>
        <taxon>Rotifera</taxon>
        <taxon>Eurotatoria</taxon>
        <taxon>Bdelloidea</taxon>
        <taxon>Philodinida</taxon>
        <taxon>Philodinidae</taxon>
        <taxon>Rotaria</taxon>
    </lineage>
</organism>
<dbReference type="Proteomes" id="UP000663842">
    <property type="component" value="Unassembled WGS sequence"/>
</dbReference>